<gene>
    <name evidence="1" type="ORF">VJJ08_07550</name>
</gene>
<protein>
    <submittedName>
        <fullName evidence="1">Uncharacterized protein</fullName>
    </submittedName>
</protein>
<name>A0ABU5Z8X3_9FLAO</name>
<evidence type="ECO:0000313" key="1">
    <source>
        <dbReference type="EMBL" id="MEB3075148.1"/>
    </source>
</evidence>
<organism evidence="1 2">
    <name type="scientific">Capnocytophaga gingivalis</name>
    <dbReference type="NCBI Taxonomy" id="1017"/>
    <lineage>
        <taxon>Bacteria</taxon>
        <taxon>Pseudomonadati</taxon>
        <taxon>Bacteroidota</taxon>
        <taxon>Flavobacteriia</taxon>
        <taxon>Flavobacteriales</taxon>
        <taxon>Flavobacteriaceae</taxon>
        <taxon>Capnocytophaga</taxon>
    </lineage>
</organism>
<accession>A0ABU5Z8X3</accession>
<evidence type="ECO:0000313" key="2">
    <source>
        <dbReference type="Proteomes" id="UP001311730"/>
    </source>
</evidence>
<dbReference type="Proteomes" id="UP001311730">
    <property type="component" value="Unassembled WGS sequence"/>
</dbReference>
<comment type="caution">
    <text evidence="1">The sequence shown here is derived from an EMBL/GenBank/DDBJ whole genome shotgun (WGS) entry which is preliminary data.</text>
</comment>
<sequence>MKFGFYFTEEKGYKYYSIMVPGKEGEVSIPKKGEPKAYTNLHLLMDGETGQVYTEEEFENRNKSPKTTHTF</sequence>
<proteinExistence type="predicted"/>
<dbReference type="RefSeq" id="WP_323983416.1">
    <property type="nucleotide sequence ID" value="NZ_JAYKBW010000008.1"/>
</dbReference>
<reference evidence="1 2" key="1">
    <citation type="submission" date="2023-12" db="EMBL/GenBank/DDBJ databases">
        <title>Genomic sequences of Capnocytophaga and Parvimonas strains.</title>
        <authorList>
            <person name="Watt R.M."/>
            <person name="Wang M."/>
            <person name="Yang T."/>
            <person name="Tong W.M."/>
        </authorList>
    </citation>
    <scope>NUCLEOTIDE SEQUENCE [LARGE SCALE GENOMIC DNA]</scope>
    <source>
        <strain evidence="1 2">CCUG 13096</strain>
    </source>
</reference>
<keyword evidence="2" id="KW-1185">Reference proteome</keyword>
<dbReference type="EMBL" id="JAYKBW010000008">
    <property type="protein sequence ID" value="MEB3075148.1"/>
    <property type="molecule type" value="Genomic_DNA"/>
</dbReference>